<gene>
    <name evidence="4" type="ORF">DWU89_12705</name>
    <name evidence="3" type="ORF">H8784_12390</name>
</gene>
<evidence type="ECO:0000313" key="4">
    <source>
        <dbReference type="EMBL" id="RDU48751.1"/>
    </source>
</evidence>
<sequence length="349" mass="38871">MKIRLNPVLLVGIALLFVSCKDKDIKKEQGIEVNTARVSSVSMDGDTEFAFIAQPFRTSELSFRVSGPVDQFDVYTGNRYRRGSIIAGIDPRDFRIRRNRAEAVFLQAKAEYERIQVLFEKENVAASVYEKAKADYASAKAAFETAVNELEDTKLLAPFDGYVGEVYLEKFQDVKASQPVISFIDIDRLKIEVYVTQDIACSIQPRDTIRLRFDTQPDQIYKAGVVEISKGTTRNNLSYLLTAILPNEDNRLLSGMSGKAFLKSAPVVSGNITIPQAALCHRPSVGDYVWVVNPETNRVARQSVTLGELLPDGTVRIEEGLQKDEVVATSGLRFLSDGMEVSISERGKR</sequence>
<comment type="caution">
    <text evidence="4">The sequence shown here is derived from an EMBL/GenBank/DDBJ whole genome shotgun (WGS) entry which is preliminary data.</text>
</comment>
<keyword evidence="6" id="KW-1185">Reference proteome</keyword>
<dbReference type="Gene3D" id="2.40.420.20">
    <property type="match status" value="1"/>
</dbReference>
<name>A0A3D8HCY6_9BACT</name>
<dbReference type="Pfam" id="PF25967">
    <property type="entry name" value="RND-MFP_C"/>
    <property type="match status" value="1"/>
</dbReference>
<reference evidence="4 5" key="1">
    <citation type="submission" date="2018-07" db="EMBL/GenBank/DDBJ databases">
        <title>Parabacteroides acidifaciens nov. sp., isolated from human feces.</title>
        <authorList>
            <person name="Wang Y.J."/>
        </authorList>
    </citation>
    <scope>NUCLEOTIDE SEQUENCE [LARGE SCALE GENOMIC DNA]</scope>
    <source>
        <strain evidence="4 5">426-9</strain>
    </source>
</reference>
<evidence type="ECO:0000259" key="2">
    <source>
        <dbReference type="Pfam" id="PF25967"/>
    </source>
</evidence>
<dbReference type="Proteomes" id="UP000256321">
    <property type="component" value="Unassembled WGS sequence"/>
</dbReference>
<accession>A0A3D8HCY6</accession>
<dbReference type="GO" id="GO:0015562">
    <property type="term" value="F:efflux transmembrane transporter activity"/>
    <property type="evidence" value="ECO:0007669"/>
    <property type="project" value="TreeGrafter"/>
</dbReference>
<dbReference type="PROSITE" id="PS51257">
    <property type="entry name" value="PROKAR_LIPOPROTEIN"/>
    <property type="match status" value="1"/>
</dbReference>
<dbReference type="PANTHER" id="PTHR30469">
    <property type="entry name" value="MULTIDRUG RESISTANCE PROTEIN MDTA"/>
    <property type="match status" value="1"/>
</dbReference>
<feature type="domain" description="Multidrug resistance protein MdtA-like C-terminal permuted SH3" evidence="2">
    <location>
        <begin position="272"/>
        <end position="332"/>
    </location>
</feature>
<evidence type="ECO:0000313" key="5">
    <source>
        <dbReference type="Proteomes" id="UP000256321"/>
    </source>
</evidence>
<dbReference type="NCBIfam" id="TIGR01730">
    <property type="entry name" value="RND_mfp"/>
    <property type="match status" value="1"/>
</dbReference>
<dbReference type="PANTHER" id="PTHR30469:SF20">
    <property type="entry name" value="EFFLUX RND TRANSPORTER PERIPLASMIC ADAPTOR SUBUNIT"/>
    <property type="match status" value="1"/>
</dbReference>
<dbReference type="InterPro" id="IPR058627">
    <property type="entry name" value="MdtA-like_C"/>
</dbReference>
<dbReference type="Gene3D" id="2.40.50.100">
    <property type="match status" value="1"/>
</dbReference>
<dbReference type="Gene3D" id="2.40.30.170">
    <property type="match status" value="1"/>
</dbReference>
<dbReference type="GO" id="GO:1990281">
    <property type="term" value="C:efflux pump complex"/>
    <property type="evidence" value="ECO:0007669"/>
    <property type="project" value="TreeGrafter"/>
</dbReference>
<proteinExistence type="inferred from homology"/>
<dbReference type="InterPro" id="IPR006143">
    <property type="entry name" value="RND_pump_MFP"/>
</dbReference>
<organism evidence="4 5">
    <name type="scientific">Parabacteroides acidifaciens</name>
    <dbReference type="NCBI Taxonomy" id="2290935"/>
    <lineage>
        <taxon>Bacteria</taxon>
        <taxon>Pseudomonadati</taxon>
        <taxon>Bacteroidota</taxon>
        <taxon>Bacteroidia</taxon>
        <taxon>Bacteroidales</taxon>
        <taxon>Tannerellaceae</taxon>
        <taxon>Parabacteroides</taxon>
    </lineage>
</organism>
<dbReference type="Gene3D" id="1.10.287.470">
    <property type="entry name" value="Helix hairpin bin"/>
    <property type="match status" value="1"/>
</dbReference>
<evidence type="ECO:0000313" key="6">
    <source>
        <dbReference type="Proteomes" id="UP000629596"/>
    </source>
</evidence>
<protein>
    <submittedName>
        <fullName evidence="4">Efflux RND transporter periplasmic adaptor subunit</fullName>
    </submittedName>
</protein>
<reference evidence="3 6" key="2">
    <citation type="submission" date="2020-08" db="EMBL/GenBank/DDBJ databases">
        <title>Genome public.</title>
        <authorList>
            <person name="Liu C."/>
            <person name="Sun Q."/>
        </authorList>
    </citation>
    <scope>NUCLEOTIDE SEQUENCE [LARGE SCALE GENOMIC DNA]</scope>
    <source>
        <strain evidence="3 6">426_9</strain>
    </source>
</reference>
<evidence type="ECO:0000313" key="3">
    <source>
        <dbReference type="EMBL" id="MBC8602508.1"/>
    </source>
</evidence>
<dbReference type="EMBL" id="JACRTI010000030">
    <property type="protein sequence ID" value="MBC8602508.1"/>
    <property type="molecule type" value="Genomic_DNA"/>
</dbReference>
<dbReference type="SUPFAM" id="SSF111369">
    <property type="entry name" value="HlyD-like secretion proteins"/>
    <property type="match status" value="1"/>
</dbReference>
<dbReference type="EMBL" id="QREV01000030">
    <property type="protein sequence ID" value="RDU48751.1"/>
    <property type="molecule type" value="Genomic_DNA"/>
</dbReference>
<dbReference type="Proteomes" id="UP000629596">
    <property type="component" value="Unassembled WGS sequence"/>
</dbReference>
<evidence type="ECO:0000256" key="1">
    <source>
        <dbReference type="ARBA" id="ARBA00009477"/>
    </source>
</evidence>
<comment type="similarity">
    <text evidence="1">Belongs to the membrane fusion protein (MFP) (TC 8.A.1) family.</text>
</comment>
<dbReference type="AlphaFoldDB" id="A0A3D8HCY6"/>
<dbReference type="RefSeq" id="WP_115500011.1">
    <property type="nucleotide sequence ID" value="NZ_JACRTI010000030.1"/>
</dbReference>